<feature type="transmembrane region" description="Helical" evidence="1">
    <location>
        <begin position="81"/>
        <end position="99"/>
    </location>
</feature>
<protein>
    <submittedName>
        <fullName evidence="2">Uncharacterized protein</fullName>
    </submittedName>
</protein>
<feature type="transmembrane region" description="Helical" evidence="1">
    <location>
        <begin position="54"/>
        <end position="74"/>
    </location>
</feature>
<keyword evidence="1" id="KW-0472">Membrane</keyword>
<gene>
    <name evidence="2" type="ORF">UU72_C0031G0007</name>
</gene>
<sequence>MYNSSNPYNLYSAKEREMIRQNKLAYSAVAVLLLGLSISFLFPALPIAQHLEHIAQFLTYTVLGVGLIAGVLMVRSNNKAVTVLGWCYLVFFGFLIHGMREFLTTGF</sequence>
<evidence type="ECO:0000313" key="2">
    <source>
        <dbReference type="EMBL" id="KKS15937.1"/>
    </source>
</evidence>
<dbReference type="Proteomes" id="UP000034163">
    <property type="component" value="Unassembled WGS sequence"/>
</dbReference>
<dbReference type="EMBL" id="LCBS01000031">
    <property type="protein sequence ID" value="KKS15937.1"/>
    <property type="molecule type" value="Genomic_DNA"/>
</dbReference>
<evidence type="ECO:0000313" key="3">
    <source>
        <dbReference type="Proteomes" id="UP000034163"/>
    </source>
</evidence>
<proteinExistence type="predicted"/>
<feature type="transmembrane region" description="Helical" evidence="1">
    <location>
        <begin position="24"/>
        <end position="48"/>
    </location>
</feature>
<comment type="caution">
    <text evidence="2">The sequence shown here is derived from an EMBL/GenBank/DDBJ whole genome shotgun (WGS) entry which is preliminary data.</text>
</comment>
<name>A0A0G0WUZ0_UNCKA</name>
<dbReference type="AlphaFoldDB" id="A0A0G0WUZ0"/>
<organism evidence="2 3">
    <name type="scientific">candidate division WWE3 bacterium GW2011_GWB1_41_6</name>
    <dbReference type="NCBI Taxonomy" id="1619112"/>
    <lineage>
        <taxon>Bacteria</taxon>
        <taxon>Katanobacteria</taxon>
    </lineage>
</organism>
<keyword evidence="1" id="KW-0812">Transmembrane</keyword>
<accession>A0A0G0WUZ0</accession>
<evidence type="ECO:0000256" key="1">
    <source>
        <dbReference type="SAM" id="Phobius"/>
    </source>
</evidence>
<keyword evidence="1" id="KW-1133">Transmembrane helix</keyword>
<reference evidence="2 3" key="1">
    <citation type="journal article" date="2015" name="Nature">
        <title>rRNA introns, odd ribosomes, and small enigmatic genomes across a large radiation of phyla.</title>
        <authorList>
            <person name="Brown C.T."/>
            <person name="Hug L.A."/>
            <person name="Thomas B.C."/>
            <person name="Sharon I."/>
            <person name="Castelle C.J."/>
            <person name="Singh A."/>
            <person name="Wilkins M.J."/>
            <person name="Williams K.H."/>
            <person name="Banfield J.F."/>
        </authorList>
    </citation>
    <scope>NUCLEOTIDE SEQUENCE [LARGE SCALE GENOMIC DNA]</scope>
</reference>